<keyword evidence="1" id="KW-1133">Transmembrane helix</keyword>
<name>V6LKQ4_9EUKA</name>
<feature type="transmembrane region" description="Helical" evidence="1">
    <location>
        <begin position="212"/>
        <end position="234"/>
    </location>
</feature>
<reference evidence="3" key="2">
    <citation type="submission" date="2020-12" db="EMBL/GenBank/DDBJ databases">
        <title>New Spironucleus salmonicida genome in near-complete chromosomes.</title>
        <authorList>
            <person name="Xu F."/>
            <person name="Kurt Z."/>
            <person name="Jimenez-Gonzalez A."/>
            <person name="Astvaldsson A."/>
            <person name="Andersson J.O."/>
            <person name="Svard S.G."/>
        </authorList>
    </citation>
    <scope>NUCLEOTIDE SEQUENCE</scope>
    <source>
        <strain evidence="3">ATCC 50377</strain>
    </source>
</reference>
<feature type="transmembrane region" description="Helical" evidence="1">
    <location>
        <begin position="28"/>
        <end position="48"/>
    </location>
</feature>
<keyword evidence="1" id="KW-0472">Membrane</keyword>
<accession>V6LKQ4</accession>
<evidence type="ECO:0000313" key="4">
    <source>
        <dbReference type="Proteomes" id="UP000018208"/>
    </source>
</evidence>
<gene>
    <name evidence="2" type="ORF">SS50377_14960</name>
    <name evidence="3" type="ORF">SS50377_25398</name>
</gene>
<evidence type="ECO:0000313" key="3">
    <source>
        <dbReference type="EMBL" id="KAH0573278.1"/>
    </source>
</evidence>
<dbReference type="AlphaFoldDB" id="V6LKQ4"/>
<feature type="transmembrane region" description="Helical" evidence="1">
    <location>
        <begin position="146"/>
        <end position="165"/>
    </location>
</feature>
<feature type="transmembrane region" description="Helical" evidence="1">
    <location>
        <begin position="112"/>
        <end position="131"/>
    </location>
</feature>
<protein>
    <submittedName>
        <fullName evidence="2">Transmembrane domain-containing protein</fullName>
    </submittedName>
</protein>
<evidence type="ECO:0000313" key="2">
    <source>
        <dbReference type="EMBL" id="EST44943.1"/>
    </source>
</evidence>
<feature type="transmembrane region" description="Helical" evidence="1">
    <location>
        <begin position="68"/>
        <end position="91"/>
    </location>
</feature>
<feature type="transmembrane region" description="Helical" evidence="1">
    <location>
        <begin position="447"/>
        <end position="466"/>
    </location>
</feature>
<sequence length="489" mass="55205">MGPVDDLQNEEQNQIHNESVNKIMTQSAFSMLNLEIIPTFVAQFAYVLHQFVSMHFQYNLIFNKDPVMFAIIYGGTSITQAFSAGTWMLFSQQASEALFNKKEERATYLNHLSFKISLFWTIVGFIVFYPIDHFLVNLYNIPSQLWFQYYITIALSMPIQTFFEGQMLRYAAEGRKTVAASLSIFYSIIFITIESLGYLFSTATSTWPTGLSYILTGLTLIVWTCLWNFGLSIFGAKNNQVILTNWKEIVSFKGFKGYFKDLFNILSLSSTLTLLKMCFGVAVLLAATQVQSQPDSFQQGQLLLVFSYFGQVFRIVSISLSQFFTRYTLICISGKQHKRLNEIIMKSIILGLVLTCITVVLFLYVPIIQTFVPLTADTASVSQAILFSGIGGFCQIFAEIALCLALAHQHYIIIGGIGVLNMAGIVATSFIYQIFQGQTGNFFNIPFWGEIYGGVSGLVVIVCYYISFHIKAKKENQDENKNKKAKKVK</sequence>
<dbReference type="EMBL" id="KI546101">
    <property type="protein sequence ID" value="EST44943.1"/>
    <property type="molecule type" value="Genomic_DNA"/>
</dbReference>
<evidence type="ECO:0000256" key="1">
    <source>
        <dbReference type="SAM" id="Phobius"/>
    </source>
</evidence>
<keyword evidence="1 2" id="KW-0812">Transmembrane</keyword>
<feature type="transmembrane region" description="Helical" evidence="1">
    <location>
        <begin position="262"/>
        <end position="285"/>
    </location>
</feature>
<dbReference type="EMBL" id="AUWU02000005">
    <property type="protein sequence ID" value="KAH0573278.1"/>
    <property type="molecule type" value="Genomic_DNA"/>
</dbReference>
<feature type="transmembrane region" description="Helical" evidence="1">
    <location>
        <begin position="384"/>
        <end position="404"/>
    </location>
</feature>
<proteinExistence type="predicted"/>
<feature type="transmembrane region" description="Helical" evidence="1">
    <location>
        <begin position="348"/>
        <end position="372"/>
    </location>
</feature>
<feature type="transmembrane region" description="Helical" evidence="1">
    <location>
        <begin position="177"/>
        <end position="200"/>
    </location>
</feature>
<reference evidence="2 3" key="1">
    <citation type="journal article" date="2014" name="PLoS Genet.">
        <title>The Genome of Spironucleus salmonicida Highlights a Fish Pathogen Adapted to Fluctuating Environments.</title>
        <authorList>
            <person name="Xu F."/>
            <person name="Jerlstrom-Hultqvist J."/>
            <person name="Einarsson E."/>
            <person name="Astvaldsson A."/>
            <person name="Svard S.G."/>
            <person name="Andersson J.O."/>
        </authorList>
    </citation>
    <scope>NUCLEOTIDE SEQUENCE</scope>
    <source>
        <strain evidence="3">ATCC 50377</strain>
    </source>
</reference>
<keyword evidence="4" id="KW-1185">Reference proteome</keyword>
<feature type="transmembrane region" description="Helical" evidence="1">
    <location>
        <begin position="411"/>
        <end position="435"/>
    </location>
</feature>
<dbReference type="Proteomes" id="UP000018208">
    <property type="component" value="Unassembled WGS sequence"/>
</dbReference>
<feature type="transmembrane region" description="Helical" evidence="1">
    <location>
        <begin position="305"/>
        <end position="327"/>
    </location>
</feature>
<organism evidence="2">
    <name type="scientific">Spironucleus salmonicida</name>
    <dbReference type="NCBI Taxonomy" id="348837"/>
    <lineage>
        <taxon>Eukaryota</taxon>
        <taxon>Metamonada</taxon>
        <taxon>Diplomonadida</taxon>
        <taxon>Hexamitidae</taxon>
        <taxon>Hexamitinae</taxon>
        <taxon>Spironucleus</taxon>
    </lineage>
</organism>
<dbReference type="VEuPathDB" id="GiardiaDB:SS50377_25398"/>